<dbReference type="AlphaFoldDB" id="A0A4Z0WBJ7"/>
<dbReference type="Gene3D" id="1.10.101.10">
    <property type="entry name" value="PGBD-like superfamily/PGBD"/>
    <property type="match status" value="1"/>
</dbReference>
<feature type="domain" description="L,D-transpeptidase scaffold" evidence="9">
    <location>
        <begin position="75"/>
        <end position="207"/>
    </location>
</feature>
<dbReference type="Pfam" id="PF03734">
    <property type="entry name" value="YkuD"/>
    <property type="match status" value="1"/>
</dbReference>
<proteinExistence type="inferred from homology"/>
<dbReference type="GO" id="GO:0016740">
    <property type="term" value="F:transferase activity"/>
    <property type="evidence" value="ECO:0007669"/>
    <property type="project" value="UniProtKB-KW"/>
</dbReference>
<dbReference type="GO" id="GO:0009252">
    <property type="term" value="P:peptidoglycan biosynthetic process"/>
    <property type="evidence" value="ECO:0007669"/>
    <property type="project" value="UniProtKB-UniPathway"/>
</dbReference>
<reference evidence="10 11" key="1">
    <citation type="submission" date="2019-04" db="EMBL/GenBank/DDBJ databases">
        <title>Natronospirillum operosus gen. nov., sp. nov., a haloalkaliphilic satellite isolated from decaying biomass of laboratory culture of cyanobacterium Geitlerinema sp. and proposal of Natronospirillaceae fam. nov. and Saccharospirillaceae fam. nov.</title>
        <authorList>
            <person name="Kevbrin V."/>
            <person name="Boltyanskaya Y."/>
            <person name="Koziaeva V."/>
            <person name="Grouzdev D.S."/>
            <person name="Park M."/>
            <person name="Cho J."/>
        </authorList>
    </citation>
    <scope>NUCLEOTIDE SEQUENCE [LARGE SCALE GENOMIC DNA]</scope>
    <source>
        <strain evidence="10 11">G-116</strain>
    </source>
</reference>
<feature type="domain" description="L,D-TPase catalytic" evidence="8">
    <location>
        <begin position="323"/>
        <end position="489"/>
    </location>
</feature>
<sequence>MESVPFPCLQRSRSGSSRSLFLLTLALLALLTACSGRSGDSTVDRAQMENTVQLQLDLLLSSVAPVGGQALPDDTLQTFYAERNYQPLWLQNHDAQSRLLDQLQRAGEHGLNPADYFVDALRGYRRLERPSALQQAELDVLATMALQAYAHDLSSGRYDPSSIDPNWQIDIPNGEWKTLLELDSASAMVDALPDLAPQHPHYQALQRWYAYYQELDQRNAEVRIPRGELLLRGSREPRVALLRERLQQLGDLRGPARGVDPNLFDGVLEDAVRSFQARHGLSVDGRAGSQTLAAMNVPVAERAQQIRLNMERWRWLPAELEEDRIWVDLTAYEVHMHLHGEHHSMRAVIGMPERMTRVFRGEMTYMEINPTWRVPQRIAREMLLPQIQNDANYLRRNNYRVFSGWHSGAEEIDPDSVNWAAMTPENLVYRFEQMPDPGNAMGQYKFMFPNRNAIYLHDTPVQRYFDQPDRARSAGCVRLHDPSFFADLLVRDDPSARDRLNLARRVDDPTVVSLRDPVPIYLVYFTVMLDPQGLPEFREDIYERDPLMREAMIYRNLSL</sequence>
<dbReference type="InterPro" id="IPR036365">
    <property type="entry name" value="PGBD-like_sf"/>
</dbReference>
<evidence type="ECO:0000256" key="5">
    <source>
        <dbReference type="ARBA" id="ARBA00022984"/>
    </source>
</evidence>
<comment type="caution">
    <text evidence="10">The sequence shown here is derived from an EMBL/GenBank/DDBJ whole genome shotgun (WGS) entry which is preliminary data.</text>
</comment>
<keyword evidence="5" id="KW-0573">Peptidoglycan synthesis</keyword>
<dbReference type="GO" id="GO:0004180">
    <property type="term" value="F:carboxypeptidase activity"/>
    <property type="evidence" value="ECO:0007669"/>
    <property type="project" value="UniProtKB-ARBA"/>
</dbReference>
<dbReference type="EMBL" id="SRMF01000006">
    <property type="protein sequence ID" value="TGG92006.1"/>
    <property type="molecule type" value="Genomic_DNA"/>
</dbReference>
<dbReference type="SUPFAM" id="SSF47090">
    <property type="entry name" value="PGBD-like"/>
    <property type="match status" value="1"/>
</dbReference>
<dbReference type="Gene3D" id="2.40.440.10">
    <property type="entry name" value="L,D-transpeptidase catalytic domain-like"/>
    <property type="match status" value="1"/>
</dbReference>
<accession>A0A4Z0WBJ7</accession>
<dbReference type="CDD" id="cd16913">
    <property type="entry name" value="YkuD_like"/>
    <property type="match status" value="1"/>
</dbReference>
<evidence type="ECO:0000256" key="3">
    <source>
        <dbReference type="ARBA" id="ARBA00022679"/>
    </source>
</evidence>
<dbReference type="OrthoDB" id="9778545at2"/>
<evidence type="ECO:0000259" key="8">
    <source>
        <dbReference type="Pfam" id="PF03734"/>
    </source>
</evidence>
<name>A0A4Z0WBJ7_9GAMM</name>
<gene>
    <name evidence="10" type="ORF">E4656_14070</name>
</gene>
<evidence type="ECO:0000256" key="4">
    <source>
        <dbReference type="ARBA" id="ARBA00022960"/>
    </source>
</evidence>
<dbReference type="Pfam" id="PF20142">
    <property type="entry name" value="Scaffold"/>
    <property type="match status" value="1"/>
</dbReference>
<evidence type="ECO:0000256" key="1">
    <source>
        <dbReference type="ARBA" id="ARBA00004752"/>
    </source>
</evidence>
<feature type="domain" description="Peptidoglycan binding-like" evidence="7">
    <location>
        <begin position="236"/>
        <end position="295"/>
    </location>
</feature>
<dbReference type="GO" id="GO:0071555">
    <property type="term" value="P:cell wall organization"/>
    <property type="evidence" value="ECO:0007669"/>
    <property type="project" value="UniProtKB-KW"/>
</dbReference>
<dbReference type="GO" id="GO:0008360">
    <property type="term" value="P:regulation of cell shape"/>
    <property type="evidence" value="ECO:0007669"/>
    <property type="project" value="UniProtKB-KW"/>
</dbReference>
<dbReference type="UniPathway" id="UPA00219"/>
<evidence type="ECO:0000313" key="10">
    <source>
        <dbReference type="EMBL" id="TGG92006.1"/>
    </source>
</evidence>
<evidence type="ECO:0000259" key="7">
    <source>
        <dbReference type="Pfam" id="PF01471"/>
    </source>
</evidence>
<dbReference type="RefSeq" id="WP_135483935.1">
    <property type="nucleotide sequence ID" value="NZ_SRMF01000006.1"/>
</dbReference>
<keyword evidence="3" id="KW-0808">Transferase</keyword>
<dbReference type="PANTHER" id="PTHR41533:SF2">
    <property type="entry name" value="BLR7131 PROTEIN"/>
    <property type="match status" value="1"/>
</dbReference>
<dbReference type="InterPro" id="IPR036366">
    <property type="entry name" value="PGBDSf"/>
</dbReference>
<keyword evidence="6" id="KW-0961">Cell wall biogenesis/degradation</keyword>
<comment type="similarity">
    <text evidence="2">Belongs to the YkuD family.</text>
</comment>
<evidence type="ECO:0000313" key="11">
    <source>
        <dbReference type="Proteomes" id="UP000297475"/>
    </source>
</evidence>
<dbReference type="InterPro" id="IPR002477">
    <property type="entry name" value="Peptidoglycan-bd-like"/>
</dbReference>
<dbReference type="InterPro" id="IPR005490">
    <property type="entry name" value="LD_TPept_cat_dom"/>
</dbReference>
<dbReference type="SUPFAM" id="SSF141523">
    <property type="entry name" value="L,D-transpeptidase catalytic domain-like"/>
    <property type="match status" value="1"/>
</dbReference>
<evidence type="ECO:0000256" key="2">
    <source>
        <dbReference type="ARBA" id="ARBA00005992"/>
    </source>
</evidence>
<dbReference type="Proteomes" id="UP000297475">
    <property type="component" value="Unassembled WGS sequence"/>
</dbReference>
<organism evidence="10 11">
    <name type="scientific">Natronospirillum operosum</name>
    <dbReference type="NCBI Taxonomy" id="2759953"/>
    <lineage>
        <taxon>Bacteria</taxon>
        <taxon>Pseudomonadati</taxon>
        <taxon>Pseudomonadota</taxon>
        <taxon>Gammaproteobacteria</taxon>
        <taxon>Oceanospirillales</taxon>
        <taxon>Natronospirillaceae</taxon>
        <taxon>Natronospirillum</taxon>
    </lineage>
</organism>
<keyword evidence="11" id="KW-1185">Reference proteome</keyword>
<dbReference type="Pfam" id="PF01471">
    <property type="entry name" value="PG_binding_1"/>
    <property type="match status" value="1"/>
</dbReference>
<dbReference type="InterPro" id="IPR052905">
    <property type="entry name" value="LD-transpeptidase_YkuD-like"/>
</dbReference>
<evidence type="ECO:0000259" key="9">
    <source>
        <dbReference type="Pfam" id="PF20142"/>
    </source>
</evidence>
<keyword evidence="4" id="KW-0133">Cell shape</keyword>
<protein>
    <submittedName>
        <fullName evidence="10">Murein L,D-transpeptidase</fullName>
    </submittedName>
</protein>
<dbReference type="InterPro" id="IPR038063">
    <property type="entry name" value="Transpep_catalytic_dom"/>
</dbReference>
<comment type="pathway">
    <text evidence="1">Cell wall biogenesis; peptidoglycan biosynthesis.</text>
</comment>
<dbReference type="InterPro" id="IPR045380">
    <property type="entry name" value="LD_TPept_scaffold_dom"/>
</dbReference>
<evidence type="ECO:0000256" key="6">
    <source>
        <dbReference type="ARBA" id="ARBA00023316"/>
    </source>
</evidence>
<dbReference type="PANTHER" id="PTHR41533">
    <property type="entry name" value="L,D-TRANSPEPTIDASE HI_1667-RELATED"/>
    <property type="match status" value="1"/>
</dbReference>